<feature type="region of interest" description="Disordered" evidence="1">
    <location>
        <begin position="295"/>
        <end position="326"/>
    </location>
</feature>
<dbReference type="PANTHER" id="PTHR48421:SF1">
    <property type="entry name" value="MYCBP-ASSOCIATED PROTEIN"/>
    <property type="match status" value="1"/>
</dbReference>
<dbReference type="InterPro" id="IPR032707">
    <property type="entry name" value="MYCBPAP"/>
</dbReference>
<evidence type="ECO:0000313" key="2">
    <source>
        <dbReference type="EMBL" id="CAB1420547.1"/>
    </source>
</evidence>
<name>A0A9N7TXB6_PLEPL</name>
<evidence type="ECO:0008006" key="4">
    <source>
        <dbReference type="Google" id="ProtNLM"/>
    </source>
</evidence>
<reference evidence="2" key="1">
    <citation type="submission" date="2020-03" db="EMBL/GenBank/DDBJ databases">
        <authorList>
            <person name="Weist P."/>
        </authorList>
    </citation>
    <scope>NUCLEOTIDE SEQUENCE</scope>
</reference>
<dbReference type="AlphaFoldDB" id="A0A9N7TXB6"/>
<dbReference type="Pfam" id="PF14646">
    <property type="entry name" value="MYCBPAP"/>
    <property type="match status" value="1"/>
</dbReference>
<feature type="region of interest" description="Disordered" evidence="1">
    <location>
        <begin position="608"/>
        <end position="701"/>
    </location>
</feature>
<feature type="compositionally biased region" description="Basic and acidic residues" evidence="1">
    <location>
        <begin position="298"/>
        <end position="317"/>
    </location>
</feature>
<dbReference type="PANTHER" id="PTHR48421">
    <property type="entry name" value="MYCBP-ASSOCIATED PROTEIN"/>
    <property type="match status" value="1"/>
</dbReference>
<gene>
    <name evidence="2" type="ORF">PLEPLA_LOCUS8422</name>
</gene>
<dbReference type="Proteomes" id="UP001153269">
    <property type="component" value="Unassembled WGS sequence"/>
</dbReference>
<feature type="compositionally biased region" description="Basic and acidic residues" evidence="1">
    <location>
        <begin position="659"/>
        <end position="684"/>
    </location>
</feature>
<protein>
    <recommendedName>
        <fullName evidence="4">MYCBP-associated protein</fullName>
    </recommendedName>
</protein>
<organism evidence="2 3">
    <name type="scientific">Pleuronectes platessa</name>
    <name type="common">European plaice</name>
    <dbReference type="NCBI Taxonomy" id="8262"/>
    <lineage>
        <taxon>Eukaryota</taxon>
        <taxon>Metazoa</taxon>
        <taxon>Chordata</taxon>
        <taxon>Craniata</taxon>
        <taxon>Vertebrata</taxon>
        <taxon>Euteleostomi</taxon>
        <taxon>Actinopterygii</taxon>
        <taxon>Neopterygii</taxon>
        <taxon>Teleostei</taxon>
        <taxon>Neoteleostei</taxon>
        <taxon>Acanthomorphata</taxon>
        <taxon>Carangaria</taxon>
        <taxon>Pleuronectiformes</taxon>
        <taxon>Pleuronectoidei</taxon>
        <taxon>Pleuronectidae</taxon>
        <taxon>Pleuronectes</taxon>
    </lineage>
</organism>
<feature type="region of interest" description="Disordered" evidence="1">
    <location>
        <begin position="1"/>
        <end position="35"/>
    </location>
</feature>
<proteinExistence type="predicted"/>
<evidence type="ECO:0000256" key="1">
    <source>
        <dbReference type="SAM" id="MobiDB-lite"/>
    </source>
</evidence>
<dbReference type="EMBL" id="CADEAL010000463">
    <property type="protein sequence ID" value="CAB1420547.1"/>
    <property type="molecule type" value="Genomic_DNA"/>
</dbReference>
<accession>A0A9N7TXB6</accession>
<evidence type="ECO:0000313" key="3">
    <source>
        <dbReference type="Proteomes" id="UP001153269"/>
    </source>
</evidence>
<sequence>MDIQAEASHPQLLVPKPPKGQQKPALSSCVGKMHPEKLDTDSQSLWYSGVEGLQFDDQGRVLPHSILGSLEDFRSYLETKGETELVEQVPNSQRDASYEIPGRLHCEAVEKGPELPSDQRNIQGNALQNWQTHMTQRRRQQHRLSDLLHRPVKTLLMNQDHHFRETQEQKEFLTQVMPFIHSGYGYRVGSEFWTLPQHYGDEMSGITATLTQTERGRREPVTRIGQPSGIQQETGIRCAKNPRPASQPWEQSAYLQDQYQELGELLQDMDLKKPDLSGLEVIGFSEPFRSVTVCRSPSLEREGEKEKEHREEKKENLEPLAQSDEARSDVLLGPALRFCGQLATWSGNSANNQGEVGISTTIMFEALTGERPSSHLEMHNEGTTAIFYSWQQLPRQNSFPNLRPQTKSRHFYFNSSSGVILPGASMQVTLRGVALYQDKTKDQRNFIETRLENTVMLKMCRSMACKMVSEVRTPERPSSPAELYITEEQRFLNRNPKLQYHHQPVEDLKTLWEEVNPGHSWDLSVDTLRQAVLSLPEQESSQDTRVKNLAQLNSVLLQLSEPTELNHRLLTSAAIGQQLWRRLLDSIEGEAMCLKKQLGLCKTQTLEDKPEESLLSDADADDMSKDGKSEKKGGAAAKEKRRETRSRANEGTRSPTSEKAGEESKKKGKRRDEVGKRSKEKQGKESVPLPETSPESNIQELPVEVEQRMMKIYKKLLHKKVYALMEDLVDTMCDLMDDGNES</sequence>
<feature type="compositionally biased region" description="Basic and acidic residues" evidence="1">
    <location>
        <begin position="622"/>
        <end position="650"/>
    </location>
</feature>
<keyword evidence="3" id="KW-1185">Reference proteome</keyword>
<comment type="caution">
    <text evidence="2">The sequence shown here is derived from an EMBL/GenBank/DDBJ whole genome shotgun (WGS) entry which is preliminary data.</text>
</comment>